<dbReference type="GO" id="GO:0004252">
    <property type="term" value="F:serine-type endopeptidase activity"/>
    <property type="evidence" value="ECO:0007669"/>
    <property type="project" value="InterPro"/>
</dbReference>
<dbReference type="InterPro" id="IPR050966">
    <property type="entry name" value="Glutamyl_endopeptidase"/>
</dbReference>
<dbReference type="PROSITE" id="PS00134">
    <property type="entry name" value="TRYPSIN_HIS"/>
    <property type="match status" value="1"/>
</dbReference>
<dbReference type="Pfam" id="PF13365">
    <property type="entry name" value="Trypsin_2"/>
    <property type="match status" value="1"/>
</dbReference>
<reference evidence="3 4" key="1">
    <citation type="submission" date="2018-12" db="EMBL/GenBank/DDBJ databases">
        <title>The whole draft genome of Streptomyce luteoverticillatus CGMCC 15060.</title>
        <authorList>
            <person name="Feng Z."/>
            <person name="Chen G."/>
            <person name="Zhang J."/>
            <person name="Zhu H."/>
            <person name="Yu X."/>
            <person name="Zhang W."/>
            <person name="Zhang X."/>
        </authorList>
    </citation>
    <scope>NUCLEOTIDE SEQUENCE [LARGE SCALE GENOMIC DNA]</scope>
    <source>
        <strain evidence="3 4">CGMCC 15060</strain>
    </source>
</reference>
<dbReference type="GO" id="GO:0006508">
    <property type="term" value="P:proteolysis"/>
    <property type="evidence" value="ECO:0007669"/>
    <property type="project" value="UniProtKB-KW"/>
</dbReference>
<organism evidence="3 4">
    <name type="scientific">Streptomyces luteoverticillatus</name>
    <name type="common">Streptoverticillium luteoverticillatus</name>
    <dbReference type="NCBI Taxonomy" id="66425"/>
    <lineage>
        <taxon>Bacteria</taxon>
        <taxon>Bacillati</taxon>
        <taxon>Actinomycetota</taxon>
        <taxon>Actinomycetes</taxon>
        <taxon>Kitasatosporales</taxon>
        <taxon>Streptomycetaceae</taxon>
        <taxon>Streptomyces</taxon>
    </lineage>
</organism>
<protein>
    <submittedName>
        <fullName evidence="3">Trypsin-like serine protease</fullName>
    </submittedName>
</protein>
<keyword evidence="3" id="KW-0378">Hydrolase</keyword>
<keyword evidence="1" id="KW-0732">Signal</keyword>
<gene>
    <name evidence="3" type="ORF">EKH77_15595</name>
</gene>
<name>A0A3S9PJF6_STRLT</name>
<sequence length="309" mass="31913">MRPTHVALVSVTVLALVALGILVASRGPAAGAPLAAGDATGHYRQQKAAADAAADALKGVLKNPRQAAPAPLNAPQQAGPADAAPASAAQPPSAAEAAPSPAVGPLFYTAEGVPAHGCTASVVHSPAGDLVVTAAHCVYMDGFRTDLAFAPGYQDETAPYGVWVPTSIDIDPEWAADRDPDHDVAFLRVRPAKGGPPVERVTGAERLRFDPPRERPTQVLGYPNDEERPVSCRNTTAGEGDTQLRFDCEGLPNGTSGSPFLTDVDRGTGLGTLVGVLGGKDEGGDEETSYASYFGPAVKRLYERATRSS</sequence>
<feature type="region of interest" description="Disordered" evidence="2">
    <location>
        <begin position="65"/>
        <end position="97"/>
    </location>
</feature>
<dbReference type="InterPro" id="IPR043504">
    <property type="entry name" value="Peptidase_S1_PA_chymotrypsin"/>
</dbReference>
<accession>A0A3S9PJF6</accession>
<evidence type="ECO:0000313" key="3">
    <source>
        <dbReference type="EMBL" id="AZQ72447.1"/>
    </source>
</evidence>
<evidence type="ECO:0000313" key="4">
    <source>
        <dbReference type="Proteomes" id="UP000267900"/>
    </source>
</evidence>
<dbReference type="Gene3D" id="2.40.10.10">
    <property type="entry name" value="Trypsin-like serine proteases"/>
    <property type="match status" value="2"/>
</dbReference>
<evidence type="ECO:0000256" key="1">
    <source>
        <dbReference type="ARBA" id="ARBA00022729"/>
    </source>
</evidence>
<dbReference type="AlphaFoldDB" id="A0A3S9PJF6"/>
<proteinExistence type="predicted"/>
<keyword evidence="4" id="KW-1185">Reference proteome</keyword>
<dbReference type="RefSeq" id="WP_126914969.1">
    <property type="nucleotide sequence ID" value="NZ_CP034587.1"/>
</dbReference>
<dbReference type="PANTHER" id="PTHR15462:SF8">
    <property type="entry name" value="SERINE PROTEASE"/>
    <property type="match status" value="1"/>
</dbReference>
<dbReference type="Proteomes" id="UP000267900">
    <property type="component" value="Chromosome"/>
</dbReference>
<dbReference type="InterPro" id="IPR009003">
    <property type="entry name" value="Peptidase_S1_PA"/>
</dbReference>
<dbReference type="OrthoDB" id="3507155at2"/>
<keyword evidence="3" id="KW-0645">Protease</keyword>
<dbReference type="SUPFAM" id="SSF50494">
    <property type="entry name" value="Trypsin-like serine proteases"/>
    <property type="match status" value="1"/>
</dbReference>
<dbReference type="EMBL" id="CP034587">
    <property type="protein sequence ID" value="AZQ72447.1"/>
    <property type="molecule type" value="Genomic_DNA"/>
</dbReference>
<dbReference type="PANTHER" id="PTHR15462">
    <property type="entry name" value="SERINE PROTEASE"/>
    <property type="match status" value="1"/>
</dbReference>
<dbReference type="InterPro" id="IPR018114">
    <property type="entry name" value="TRYPSIN_HIS"/>
</dbReference>
<evidence type="ECO:0000256" key="2">
    <source>
        <dbReference type="SAM" id="MobiDB-lite"/>
    </source>
</evidence>